<dbReference type="AlphaFoldDB" id="A0A7C9F7P5"/>
<dbReference type="PANTHER" id="PTHR43976">
    <property type="entry name" value="SHORT CHAIN DEHYDROGENASE"/>
    <property type="match status" value="1"/>
</dbReference>
<sequence>MSTSSKVILITGASSGIGHSAAEYLSGLGYRVFGSSRTQPQEAHFEWVCMDVTSEDSVREAVEEVLERAGRLDVLINNAGLGIVGPLEETTDELIYQVFNTNVMGALRICRRVIPIFRKQGHGLILNISSIAAEIGLPFRGIYSATKASLDALTESLSMELKEFNIHVCSLLPGDIATSINQNRLVASLQKNSVYAHNFAKVHRQIKEEVSNADKPIVIAKAIARIIETPSPRLHYTVGPILQKTAIWLRILLPQRFFERLLMLFYGM</sequence>
<evidence type="ECO:0000256" key="2">
    <source>
        <dbReference type="ARBA" id="ARBA00023002"/>
    </source>
</evidence>
<dbReference type="PRINTS" id="PR00080">
    <property type="entry name" value="SDRFAMILY"/>
</dbReference>
<dbReference type="RefSeq" id="WP_152757521.1">
    <property type="nucleotide sequence ID" value="NZ_WHLY01000002.1"/>
</dbReference>
<dbReference type="Proteomes" id="UP000479293">
    <property type="component" value="Unassembled WGS sequence"/>
</dbReference>
<keyword evidence="2" id="KW-0560">Oxidoreductase</keyword>
<dbReference type="InterPro" id="IPR020904">
    <property type="entry name" value="Sc_DH/Rdtase_CS"/>
</dbReference>
<evidence type="ECO:0000256" key="1">
    <source>
        <dbReference type="ARBA" id="ARBA00006484"/>
    </source>
</evidence>
<evidence type="ECO:0000256" key="3">
    <source>
        <dbReference type="RuleBase" id="RU000363"/>
    </source>
</evidence>
<dbReference type="PANTHER" id="PTHR43976:SF16">
    <property type="entry name" value="SHORT-CHAIN DEHYDROGENASE_REDUCTASE FAMILY PROTEIN"/>
    <property type="match status" value="1"/>
</dbReference>
<dbReference type="PROSITE" id="PS00061">
    <property type="entry name" value="ADH_SHORT"/>
    <property type="match status" value="1"/>
</dbReference>
<name>A0A7C9F7P5_9BACT</name>
<organism evidence="4 5">
    <name type="scientific">Salmonirosea aquatica</name>
    <dbReference type="NCBI Taxonomy" id="2654236"/>
    <lineage>
        <taxon>Bacteria</taxon>
        <taxon>Pseudomonadati</taxon>
        <taxon>Bacteroidota</taxon>
        <taxon>Cytophagia</taxon>
        <taxon>Cytophagales</taxon>
        <taxon>Spirosomataceae</taxon>
        <taxon>Salmonirosea</taxon>
    </lineage>
</organism>
<dbReference type="InterPro" id="IPR036291">
    <property type="entry name" value="NAD(P)-bd_dom_sf"/>
</dbReference>
<dbReference type="Gene3D" id="3.40.50.720">
    <property type="entry name" value="NAD(P)-binding Rossmann-like Domain"/>
    <property type="match status" value="1"/>
</dbReference>
<comment type="similarity">
    <text evidence="1 3">Belongs to the short-chain dehydrogenases/reductases (SDR) family.</text>
</comment>
<dbReference type="GO" id="GO:0016491">
    <property type="term" value="F:oxidoreductase activity"/>
    <property type="evidence" value="ECO:0007669"/>
    <property type="project" value="UniProtKB-KW"/>
</dbReference>
<gene>
    <name evidence="4" type="ORF">GBK04_05290</name>
</gene>
<reference evidence="4 5" key="1">
    <citation type="submission" date="2019-10" db="EMBL/GenBank/DDBJ databases">
        <title>Draft Genome Sequence of Cytophagaceae sp. SJW1-29.</title>
        <authorList>
            <person name="Choi A."/>
        </authorList>
    </citation>
    <scope>NUCLEOTIDE SEQUENCE [LARGE SCALE GENOMIC DNA]</scope>
    <source>
        <strain evidence="4 5">SJW1-29</strain>
    </source>
</reference>
<protein>
    <submittedName>
        <fullName evidence="4">SDR family NAD(P)-dependent oxidoreductase</fullName>
    </submittedName>
</protein>
<accession>A0A7C9F7P5</accession>
<dbReference type="CDD" id="cd05374">
    <property type="entry name" value="17beta-HSD-like_SDR_c"/>
    <property type="match status" value="1"/>
</dbReference>
<dbReference type="PRINTS" id="PR00081">
    <property type="entry name" value="GDHRDH"/>
</dbReference>
<evidence type="ECO:0000313" key="4">
    <source>
        <dbReference type="EMBL" id="MPR32784.1"/>
    </source>
</evidence>
<dbReference type="Pfam" id="PF00106">
    <property type="entry name" value="adh_short"/>
    <property type="match status" value="1"/>
</dbReference>
<comment type="caution">
    <text evidence="4">The sequence shown here is derived from an EMBL/GenBank/DDBJ whole genome shotgun (WGS) entry which is preliminary data.</text>
</comment>
<evidence type="ECO:0000313" key="5">
    <source>
        <dbReference type="Proteomes" id="UP000479293"/>
    </source>
</evidence>
<dbReference type="InterPro" id="IPR051911">
    <property type="entry name" value="SDR_oxidoreductase"/>
</dbReference>
<keyword evidence="5" id="KW-1185">Reference proteome</keyword>
<dbReference type="EMBL" id="WHLY01000002">
    <property type="protein sequence ID" value="MPR32784.1"/>
    <property type="molecule type" value="Genomic_DNA"/>
</dbReference>
<dbReference type="SUPFAM" id="SSF51735">
    <property type="entry name" value="NAD(P)-binding Rossmann-fold domains"/>
    <property type="match status" value="1"/>
</dbReference>
<dbReference type="InterPro" id="IPR002347">
    <property type="entry name" value="SDR_fam"/>
</dbReference>
<proteinExistence type="inferred from homology"/>